<dbReference type="EMBL" id="JAEUGD010000018">
    <property type="protein sequence ID" value="MBL6445812.1"/>
    <property type="molecule type" value="Genomic_DNA"/>
</dbReference>
<dbReference type="Proteomes" id="UP000614216">
    <property type="component" value="Unassembled WGS sequence"/>
</dbReference>
<gene>
    <name evidence="1" type="ORF">JMN32_05810</name>
</gene>
<comment type="caution">
    <text evidence="1">The sequence shown here is derived from an EMBL/GenBank/DDBJ whole genome shotgun (WGS) entry which is preliminary data.</text>
</comment>
<name>A0A937FWB3_9BACT</name>
<evidence type="ECO:0000313" key="2">
    <source>
        <dbReference type="Proteomes" id="UP000614216"/>
    </source>
</evidence>
<dbReference type="RefSeq" id="WP_202855359.1">
    <property type="nucleotide sequence ID" value="NZ_JAEUGD010000018.1"/>
</dbReference>
<keyword evidence="2" id="KW-1185">Reference proteome</keyword>
<proteinExistence type="predicted"/>
<accession>A0A937FWB3</accession>
<protein>
    <submittedName>
        <fullName evidence="1">Uncharacterized protein</fullName>
    </submittedName>
</protein>
<reference evidence="1" key="1">
    <citation type="submission" date="2021-01" db="EMBL/GenBank/DDBJ databases">
        <title>Fulvivirga kasyanovii gen. nov., sp nov., a novel member of the phylum Bacteroidetes isolated from seawater in a mussel farm.</title>
        <authorList>
            <person name="Zhao L.-H."/>
            <person name="Wang Z.-J."/>
        </authorList>
    </citation>
    <scope>NUCLEOTIDE SEQUENCE</scope>
    <source>
        <strain evidence="1">29W222</strain>
    </source>
</reference>
<organism evidence="1 2">
    <name type="scientific">Fulvivirga marina</name>
    <dbReference type="NCBI Taxonomy" id="2494733"/>
    <lineage>
        <taxon>Bacteria</taxon>
        <taxon>Pseudomonadati</taxon>
        <taxon>Bacteroidota</taxon>
        <taxon>Cytophagia</taxon>
        <taxon>Cytophagales</taxon>
        <taxon>Fulvivirgaceae</taxon>
        <taxon>Fulvivirga</taxon>
    </lineage>
</organism>
<sequence length="118" mass="13505">MIKTDSNILSEIIGLTVEGIHHDYVKKDMGILLEGSIMLLFKDCVLVYDGGIIGDKIIYASEYSGEMGFVLDFRERKLNVEDYKFAILKGAEDEFPRHQIRIAYKSIEVRQSQSPNWS</sequence>
<dbReference type="AlphaFoldDB" id="A0A937FWB3"/>
<evidence type="ECO:0000313" key="1">
    <source>
        <dbReference type="EMBL" id="MBL6445812.1"/>
    </source>
</evidence>